<dbReference type="Proteomes" id="UP001164743">
    <property type="component" value="Chromosome 3A"/>
</dbReference>
<dbReference type="GeneID" id="77808810"/>
<proteinExistence type="predicted"/>
<feature type="compositionally biased region" description="Polar residues" evidence="1">
    <location>
        <begin position="171"/>
        <end position="188"/>
    </location>
</feature>
<feature type="region of interest" description="Disordered" evidence="1">
    <location>
        <begin position="169"/>
        <end position="194"/>
    </location>
</feature>
<organism evidence="2 3">
    <name type="scientific">Puccinia triticina</name>
    <dbReference type="NCBI Taxonomy" id="208348"/>
    <lineage>
        <taxon>Eukaryota</taxon>
        <taxon>Fungi</taxon>
        <taxon>Dikarya</taxon>
        <taxon>Basidiomycota</taxon>
        <taxon>Pucciniomycotina</taxon>
        <taxon>Pucciniomycetes</taxon>
        <taxon>Pucciniales</taxon>
        <taxon>Pucciniaceae</taxon>
        <taxon>Puccinia</taxon>
    </lineage>
</organism>
<protein>
    <submittedName>
        <fullName evidence="2">Uncharacterized protein</fullName>
    </submittedName>
</protein>
<evidence type="ECO:0000313" key="3">
    <source>
        <dbReference type="Proteomes" id="UP001164743"/>
    </source>
</evidence>
<reference evidence="2" key="1">
    <citation type="submission" date="2022-10" db="EMBL/GenBank/DDBJ databases">
        <title>Puccinia triticina Genome sequencing and assembly.</title>
        <authorList>
            <person name="Li C."/>
        </authorList>
    </citation>
    <scope>NUCLEOTIDE SEQUENCE</scope>
    <source>
        <strain evidence="2">Pt15</strain>
    </source>
</reference>
<accession>A0ABY7CFR4</accession>
<keyword evidence="3" id="KW-1185">Reference proteome</keyword>
<sequence>MTTFSPDDADWRRKLQRHLPAQKKHPLKASKIHATTVSPIAFPNWALIDSSDDFIAFILALIIAKNIKSKIVTNSVTEAAIDAKHDVQQVFENSSMWDTSPDINDRHAKMIFQYQPTQTTFPTLCALSDILGAVPPLFHPIHIPLQFPDTVSNMPKTLPMPWKEPCVGQLKSKNPTKSQPSQLHPSRQVQEDLP</sequence>
<gene>
    <name evidence="2" type="ORF">PtA15_3A900</name>
</gene>
<name>A0ABY7CFR4_9BASI</name>
<dbReference type="RefSeq" id="XP_053019084.1">
    <property type="nucleotide sequence ID" value="XM_053167915.1"/>
</dbReference>
<dbReference type="EMBL" id="CP110423">
    <property type="protein sequence ID" value="WAQ83529.1"/>
    <property type="molecule type" value="Genomic_DNA"/>
</dbReference>
<evidence type="ECO:0000256" key="1">
    <source>
        <dbReference type="SAM" id="MobiDB-lite"/>
    </source>
</evidence>
<evidence type="ECO:0000313" key="2">
    <source>
        <dbReference type="EMBL" id="WAQ83529.1"/>
    </source>
</evidence>